<evidence type="ECO:0000313" key="1">
    <source>
        <dbReference type="EMBL" id="MFD0960356.1"/>
    </source>
</evidence>
<reference evidence="2" key="1">
    <citation type="journal article" date="2019" name="Int. J. Syst. Evol. Microbiol.">
        <title>The Global Catalogue of Microorganisms (GCM) 10K type strain sequencing project: providing services to taxonomists for standard genome sequencing and annotation.</title>
        <authorList>
            <consortium name="The Broad Institute Genomics Platform"/>
            <consortium name="The Broad Institute Genome Sequencing Center for Infectious Disease"/>
            <person name="Wu L."/>
            <person name="Ma J."/>
        </authorList>
    </citation>
    <scope>NUCLEOTIDE SEQUENCE [LARGE SCALE GENOMIC DNA]</scope>
    <source>
        <strain evidence="2">CCUG 59129</strain>
    </source>
</reference>
<evidence type="ECO:0000313" key="2">
    <source>
        <dbReference type="Proteomes" id="UP001596989"/>
    </source>
</evidence>
<accession>A0ABW3HS75</accession>
<proteinExistence type="predicted"/>
<sequence>MMDGVAEALGMTHGELRTSLRDGKTIAALAEEKGVDLETIVEAHISKIEAFEPAASTVWSETVLTDRMDKLPQMKRQLKG</sequence>
<dbReference type="Proteomes" id="UP001596989">
    <property type="component" value="Unassembled WGS sequence"/>
</dbReference>
<gene>
    <name evidence="1" type="ORF">ACFQ2I_13270</name>
</gene>
<organism evidence="1 2">
    <name type="scientific">Paenibacillus chungangensis</name>
    <dbReference type="NCBI Taxonomy" id="696535"/>
    <lineage>
        <taxon>Bacteria</taxon>
        <taxon>Bacillati</taxon>
        <taxon>Bacillota</taxon>
        <taxon>Bacilli</taxon>
        <taxon>Bacillales</taxon>
        <taxon>Paenibacillaceae</taxon>
        <taxon>Paenibacillus</taxon>
    </lineage>
</organism>
<protein>
    <submittedName>
        <fullName evidence="1">Uncharacterized protein</fullName>
    </submittedName>
</protein>
<keyword evidence="2" id="KW-1185">Reference proteome</keyword>
<name>A0ABW3HS75_9BACL</name>
<dbReference type="EMBL" id="JBHTJZ010000020">
    <property type="protein sequence ID" value="MFD0960356.1"/>
    <property type="molecule type" value="Genomic_DNA"/>
</dbReference>
<comment type="caution">
    <text evidence="1">The sequence shown here is derived from an EMBL/GenBank/DDBJ whole genome shotgun (WGS) entry which is preliminary data.</text>
</comment>